<reference evidence="5 6" key="1">
    <citation type="submission" date="2023-03" db="EMBL/GenBank/DDBJ databases">
        <title>Complete genome sequence of Tepidibacter sp. SWIR-1, isolated from a deep-sea hydrothermal vent.</title>
        <authorList>
            <person name="Li X."/>
        </authorList>
    </citation>
    <scope>NUCLEOTIDE SEQUENCE [LARGE SCALE GENOMIC DNA]</scope>
    <source>
        <strain evidence="5 6">SWIR-1</strain>
    </source>
</reference>
<dbReference type="Gene3D" id="1.10.530.10">
    <property type="match status" value="1"/>
</dbReference>
<evidence type="ECO:0000256" key="3">
    <source>
        <dbReference type="SAM" id="Phobius"/>
    </source>
</evidence>
<evidence type="ECO:0000259" key="4">
    <source>
        <dbReference type="SMART" id="SM00047"/>
    </source>
</evidence>
<dbReference type="RefSeq" id="WP_277733171.1">
    <property type="nucleotide sequence ID" value="NZ_CP120733.1"/>
</dbReference>
<dbReference type="InterPro" id="IPR002901">
    <property type="entry name" value="MGlyc_endo_b_GlcNAc-like_dom"/>
</dbReference>
<keyword evidence="1" id="KW-0378">Hydrolase</keyword>
<evidence type="ECO:0000313" key="5">
    <source>
        <dbReference type="EMBL" id="WFD11183.1"/>
    </source>
</evidence>
<name>A0ABY8EE11_9FIRM</name>
<keyword evidence="3" id="KW-0472">Membrane</keyword>
<feature type="coiled-coil region" evidence="2">
    <location>
        <begin position="102"/>
        <end position="129"/>
    </location>
</feature>
<organism evidence="5 6">
    <name type="scientific">Tepidibacter hydrothermalis</name>
    <dbReference type="NCBI Taxonomy" id="3036126"/>
    <lineage>
        <taxon>Bacteria</taxon>
        <taxon>Bacillati</taxon>
        <taxon>Bacillota</taxon>
        <taxon>Clostridia</taxon>
        <taxon>Peptostreptococcales</taxon>
        <taxon>Peptostreptococcaceae</taxon>
        <taxon>Tepidibacter</taxon>
    </lineage>
</organism>
<feature type="transmembrane region" description="Helical" evidence="3">
    <location>
        <begin position="7"/>
        <end position="24"/>
    </location>
</feature>
<keyword evidence="3" id="KW-0812">Transmembrane</keyword>
<feature type="domain" description="Mannosyl-glycoprotein endo-beta-N-acetylglucosamidase-like" evidence="4">
    <location>
        <begin position="138"/>
        <end position="297"/>
    </location>
</feature>
<dbReference type="EMBL" id="CP120733">
    <property type="protein sequence ID" value="WFD11183.1"/>
    <property type="molecule type" value="Genomic_DNA"/>
</dbReference>
<keyword evidence="3" id="KW-1133">Transmembrane helix</keyword>
<dbReference type="InterPro" id="IPR051056">
    <property type="entry name" value="Glycosyl_Hydrolase_73"/>
</dbReference>
<accession>A0ABY8EE11</accession>
<keyword evidence="2" id="KW-0175">Coiled coil</keyword>
<protein>
    <submittedName>
        <fullName evidence="5">Glucosaminidase domain-containing protein</fullName>
    </submittedName>
</protein>
<dbReference type="PANTHER" id="PTHR33308">
    <property type="entry name" value="PEPTIDOGLYCAN HYDROLASE FLGJ"/>
    <property type="match status" value="1"/>
</dbReference>
<evidence type="ECO:0000313" key="6">
    <source>
        <dbReference type="Proteomes" id="UP001222800"/>
    </source>
</evidence>
<dbReference type="Proteomes" id="UP001222800">
    <property type="component" value="Chromosome"/>
</dbReference>
<sequence>MRKRLKLIGIIFFIIISINIVNYFKSINDHINLADLDMKFYIENADEVSKGRLQVNWKYLAAIDGVRYKKDFSKASKESLISLGYMFTEEQDLLDSNKKYRLKNLDEVLAELEFENKEKERVYKYLEDLKHAGLVSSRLKEDSKYIKFINEISTEAIDTYNQYKILPSIIIAQAILESGWGESELSKEANNLFGIKADKSWNGKTISMNTSEFYNKNTTAKFRMYEDKSESLKNHGEFIYENKRYKNNGVFDASYYIEQAQALEDAGYSTKENENGERIYADLLIDLIRQYNLQLIDNEVQMKNSDEYFSYLK</sequence>
<keyword evidence="6" id="KW-1185">Reference proteome</keyword>
<evidence type="ECO:0000256" key="2">
    <source>
        <dbReference type="SAM" id="Coils"/>
    </source>
</evidence>
<proteinExistence type="predicted"/>
<dbReference type="PANTHER" id="PTHR33308:SF9">
    <property type="entry name" value="PEPTIDOGLYCAN HYDROLASE FLGJ"/>
    <property type="match status" value="1"/>
</dbReference>
<gene>
    <name evidence="5" type="ORF">P4S50_03645</name>
</gene>
<evidence type="ECO:0000256" key="1">
    <source>
        <dbReference type="ARBA" id="ARBA00022801"/>
    </source>
</evidence>
<dbReference type="SMART" id="SM00047">
    <property type="entry name" value="LYZ2"/>
    <property type="match status" value="1"/>
</dbReference>
<dbReference type="Pfam" id="PF01832">
    <property type="entry name" value="Glucosaminidase"/>
    <property type="match status" value="1"/>
</dbReference>